<evidence type="ECO:0000313" key="2">
    <source>
        <dbReference type="Proteomes" id="UP001232148"/>
    </source>
</evidence>
<keyword evidence="2" id="KW-1185">Reference proteome</keyword>
<sequence length="164" mass="18294">MHGHSMCRLWPIPTSRLQSLIAIAKGPQTALYVRRAGAGTYSWRLGMRVEVMLNSVTGGSSLILRRWCRSVRLRGPGPATPSGLSQRLLGTCPRTLGRSTRSRNRWCSGCGLTERPRFMHPPSENLQWRIGFACVCPLDLESDPVILHTSFESRILPPSVRNSK</sequence>
<accession>A0AAD9HIT5</accession>
<organism evidence="1 2">
    <name type="scientific">Colletotrichum zoysiae</name>
    <dbReference type="NCBI Taxonomy" id="1216348"/>
    <lineage>
        <taxon>Eukaryota</taxon>
        <taxon>Fungi</taxon>
        <taxon>Dikarya</taxon>
        <taxon>Ascomycota</taxon>
        <taxon>Pezizomycotina</taxon>
        <taxon>Sordariomycetes</taxon>
        <taxon>Hypocreomycetidae</taxon>
        <taxon>Glomerellales</taxon>
        <taxon>Glomerellaceae</taxon>
        <taxon>Colletotrichum</taxon>
        <taxon>Colletotrichum graminicola species complex</taxon>
    </lineage>
</organism>
<proteinExistence type="predicted"/>
<evidence type="ECO:0000313" key="1">
    <source>
        <dbReference type="EMBL" id="KAK2029710.1"/>
    </source>
</evidence>
<dbReference type="Proteomes" id="UP001232148">
    <property type="component" value="Unassembled WGS sequence"/>
</dbReference>
<protein>
    <submittedName>
        <fullName evidence="1">Uncharacterized protein</fullName>
    </submittedName>
</protein>
<name>A0AAD9HIT5_9PEZI</name>
<dbReference type="EMBL" id="MU842860">
    <property type="protein sequence ID" value="KAK2029710.1"/>
    <property type="molecule type" value="Genomic_DNA"/>
</dbReference>
<reference evidence="1" key="1">
    <citation type="submission" date="2021-06" db="EMBL/GenBank/DDBJ databases">
        <title>Comparative genomics, transcriptomics and evolutionary studies reveal genomic signatures of adaptation to plant cell wall in hemibiotrophic fungi.</title>
        <authorList>
            <consortium name="DOE Joint Genome Institute"/>
            <person name="Baroncelli R."/>
            <person name="Diaz J.F."/>
            <person name="Benocci T."/>
            <person name="Peng M."/>
            <person name="Battaglia E."/>
            <person name="Haridas S."/>
            <person name="Andreopoulos W."/>
            <person name="Labutti K."/>
            <person name="Pangilinan J."/>
            <person name="Floch G.L."/>
            <person name="Makela M.R."/>
            <person name="Henrissat B."/>
            <person name="Grigoriev I.V."/>
            <person name="Crouch J.A."/>
            <person name="De Vries R.P."/>
            <person name="Sukno S.A."/>
            <person name="Thon M.R."/>
        </authorList>
    </citation>
    <scope>NUCLEOTIDE SEQUENCE</scope>
    <source>
        <strain evidence="1">MAFF235873</strain>
    </source>
</reference>
<comment type="caution">
    <text evidence="1">The sequence shown here is derived from an EMBL/GenBank/DDBJ whole genome shotgun (WGS) entry which is preliminary data.</text>
</comment>
<gene>
    <name evidence="1" type="ORF">LX32DRAFT_349022</name>
</gene>
<dbReference type="AlphaFoldDB" id="A0AAD9HIT5"/>